<name>A0A8J6HV69_TENMO</name>
<sequence>MQPRSLVDLIASCTTTGSCTFSAFWNFPSRELSHFISDKVADKSGFKVHRADAFPLRHNPICCVTNKSDHPRQIKGAAALLRCNSCEKRRRLNGQRPKDDLALSANTKRKRYNGGEVPTRPNSDGGPQGTAPGRSY</sequence>
<organism evidence="2 3">
    <name type="scientific">Tenebrio molitor</name>
    <name type="common">Yellow mealworm beetle</name>
    <dbReference type="NCBI Taxonomy" id="7067"/>
    <lineage>
        <taxon>Eukaryota</taxon>
        <taxon>Metazoa</taxon>
        <taxon>Ecdysozoa</taxon>
        <taxon>Arthropoda</taxon>
        <taxon>Hexapoda</taxon>
        <taxon>Insecta</taxon>
        <taxon>Pterygota</taxon>
        <taxon>Neoptera</taxon>
        <taxon>Endopterygota</taxon>
        <taxon>Coleoptera</taxon>
        <taxon>Polyphaga</taxon>
        <taxon>Cucujiformia</taxon>
        <taxon>Tenebrionidae</taxon>
        <taxon>Tenebrio</taxon>
    </lineage>
</organism>
<dbReference type="EMBL" id="JABDTM020012728">
    <property type="protein sequence ID" value="KAH0820158.1"/>
    <property type="molecule type" value="Genomic_DNA"/>
</dbReference>
<evidence type="ECO:0000313" key="2">
    <source>
        <dbReference type="EMBL" id="KAH0820158.1"/>
    </source>
</evidence>
<accession>A0A8J6HV69</accession>
<reference evidence="2" key="1">
    <citation type="journal article" date="2020" name="J Insects Food Feed">
        <title>The yellow mealworm (Tenebrio molitor) genome: a resource for the emerging insects as food and feed industry.</title>
        <authorList>
            <person name="Eriksson T."/>
            <person name="Andere A."/>
            <person name="Kelstrup H."/>
            <person name="Emery V."/>
            <person name="Picard C."/>
        </authorList>
    </citation>
    <scope>NUCLEOTIDE SEQUENCE</scope>
    <source>
        <strain evidence="2">Stoneville</strain>
        <tissue evidence="2">Whole head</tissue>
    </source>
</reference>
<reference evidence="2" key="2">
    <citation type="submission" date="2021-08" db="EMBL/GenBank/DDBJ databases">
        <authorList>
            <person name="Eriksson T."/>
        </authorList>
    </citation>
    <scope>NUCLEOTIDE SEQUENCE</scope>
    <source>
        <strain evidence="2">Stoneville</strain>
        <tissue evidence="2">Whole head</tissue>
    </source>
</reference>
<protein>
    <submittedName>
        <fullName evidence="2">Uncharacterized protein</fullName>
    </submittedName>
</protein>
<gene>
    <name evidence="2" type="ORF">GEV33_002633</name>
</gene>
<dbReference type="Proteomes" id="UP000719412">
    <property type="component" value="Unassembled WGS sequence"/>
</dbReference>
<proteinExistence type="predicted"/>
<dbReference type="AlphaFoldDB" id="A0A8J6HV69"/>
<evidence type="ECO:0000256" key="1">
    <source>
        <dbReference type="SAM" id="MobiDB-lite"/>
    </source>
</evidence>
<comment type="caution">
    <text evidence="2">The sequence shown here is derived from an EMBL/GenBank/DDBJ whole genome shotgun (WGS) entry which is preliminary data.</text>
</comment>
<evidence type="ECO:0000313" key="3">
    <source>
        <dbReference type="Proteomes" id="UP000719412"/>
    </source>
</evidence>
<keyword evidence="3" id="KW-1185">Reference proteome</keyword>
<feature type="region of interest" description="Disordered" evidence="1">
    <location>
        <begin position="94"/>
        <end position="136"/>
    </location>
</feature>
<dbReference type="PROSITE" id="PS51257">
    <property type="entry name" value="PROKAR_LIPOPROTEIN"/>
    <property type="match status" value="1"/>
</dbReference>